<dbReference type="AlphaFoldDB" id="A0A2S6GQT4"/>
<gene>
    <name evidence="1" type="ORF">CLV40_107281</name>
</gene>
<proteinExistence type="predicted"/>
<dbReference type="RefSeq" id="WP_104479699.1">
    <property type="nucleotide sequence ID" value="NZ_CP154825.1"/>
</dbReference>
<evidence type="ECO:0000313" key="2">
    <source>
        <dbReference type="Proteomes" id="UP000239203"/>
    </source>
</evidence>
<sequence>MAPPKAEVNPFLLPGWESSPLRPLCPWERPEDEGYYVPINHTAEAYEEFTAQMGALRWLDSGGRLTLVTGDSGCGKTSLVNRCVGWLLRALQERYQRGVVVDLSLGPKTRQSVDERMAGVCALLFDRLLQEKVLDGERAAALRERLAQPERFYRYLAGELPDEVVLVVLLPATDLVDEVVSYAHLAGRKTLFFTESSYLDERHAHLVRQGTAKVPIPPVALRVGSLRTGDVARFAADRLGRHDRGHFPTMSATTVRSMAGPLRSIAMLQRVLSGVYEDRKNRGDRYSDTDEITFADITEYFYDRFLRDPGTAP</sequence>
<protein>
    <recommendedName>
        <fullName evidence="3">AAA+ ATPase domain-containing protein</fullName>
    </recommendedName>
</protein>
<name>A0A2S6GQT4_9PSEU</name>
<evidence type="ECO:0000313" key="1">
    <source>
        <dbReference type="EMBL" id="PPK67615.1"/>
    </source>
</evidence>
<organism evidence="1 2">
    <name type="scientific">Actinokineospora auranticolor</name>
    <dbReference type="NCBI Taxonomy" id="155976"/>
    <lineage>
        <taxon>Bacteria</taxon>
        <taxon>Bacillati</taxon>
        <taxon>Actinomycetota</taxon>
        <taxon>Actinomycetes</taxon>
        <taxon>Pseudonocardiales</taxon>
        <taxon>Pseudonocardiaceae</taxon>
        <taxon>Actinokineospora</taxon>
    </lineage>
</organism>
<keyword evidence="2" id="KW-1185">Reference proteome</keyword>
<evidence type="ECO:0008006" key="3">
    <source>
        <dbReference type="Google" id="ProtNLM"/>
    </source>
</evidence>
<accession>A0A2S6GQT4</accession>
<dbReference type="SUPFAM" id="SSF52540">
    <property type="entry name" value="P-loop containing nucleoside triphosphate hydrolases"/>
    <property type="match status" value="1"/>
</dbReference>
<dbReference type="InterPro" id="IPR027417">
    <property type="entry name" value="P-loop_NTPase"/>
</dbReference>
<dbReference type="EMBL" id="PTIX01000007">
    <property type="protein sequence ID" value="PPK67615.1"/>
    <property type="molecule type" value="Genomic_DNA"/>
</dbReference>
<comment type="caution">
    <text evidence="1">The sequence shown here is derived from an EMBL/GenBank/DDBJ whole genome shotgun (WGS) entry which is preliminary data.</text>
</comment>
<reference evidence="1 2" key="1">
    <citation type="submission" date="2018-02" db="EMBL/GenBank/DDBJ databases">
        <title>Genomic Encyclopedia of Archaeal and Bacterial Type Strains, Phase II (KMG-II): from individual species to whole genera.</title>
        <authorList>
            <person name="Goeker M."/>
        </authorList>
    </citation>
    <scope>NUCLEOTIDE SEQUENCE [LARGE SCALE GENOMIC DNA]</scope>
    <source>
        <strain evidence="1 2">YU 961-1</strain>
    </source>
</reference>
<dbReference type="Proteomes" id="UP000239203">
    <property type="component" value="Unassembled WGS sequence"/>
</dbReference>
<dbReference type="OrthoDB" id="4176703at2"/>